<gene>
    <name evidence="2" type="ORF">IRJ41_007443</name>
</gene>
<sequence>MSCEQEHQKPCTQDDSDSGSECSGDEGVKGKKGKGKGQGKGKGKGQEHGHGHGHGGQGQCGKSDQHKKK</sequence>
<protein>
    <submittedName>
        <fullName evidence="2">Uncharacterized protein</fullName>
    </submittedName>
</protein>
<feature type="region of interest" description="Disordered" evidence="1">
    <location>
        <begin position="1"/>
        <end position="69"/>
    </location>
</feature>
<organism evidence="2 3">
    <name type="scientific">Triplophysa rosa</name>
    <name type="common">Cave loach</name>
    <dbReference type="NCBI Taxonomy" id="992332"/>
    <lineage>
        <taxon>Eukaryota</taxon>
        <taxon>Metazoa</taxon>
        <taxon>Chordata</taxon>
        <taxon>Craniata</taxon>
        <taxon>Vertebrata</taxon>
        <taxon>Euteleostomi</taxon>
        <taxon>Actinopterygii</taxon>
        <taxon>Neopterygii</taxon>
        <taxon>Teleostei</taxon>
        <taxon>Ostariophysi</taxon>
        <taxon>Cypriniformes</taxon>
        <taxon>Nemacheilidae</taxon>
        <taxon>Triplophysa</taxon>
    </lineage>
</organism>
<reference evidence="2" key="1">
    <citation type="submission" date="2021-02" db="EMBL/GenBank/DDBJ databases">
        <title>Comparative genomics reveals that relaxation of natural selection precedes convergent phenotypic evolution of cavefish.</title>
        <authorList>
            <person name="Peng Z."/>
        </authorList>
    </citation>
    <scope>NUCLEOTIDE SEQUENCE</scope>
    <source>
        <tissue evidence="2">Muscle</tissue>
    </source>
</reference>
<proteinExistence type="predicted"/>
<name>A0A9W7TXG9_TRIRA</name>
<dbReference type="AlphaFoldDB" id="A0A9W7TXG9"/>
<evidence type="ECO:0000313" key="3">
    <source>
        <dbReference type="Proteomes" id="UP001059041"/>
    </source>
</evidence>
<evidence type="ECO:0000256" key="1">
    <source>
        <dbReference type="SAM" id="MobiDB-lite"/>
    </source>
</evidence>
<feature type="compositionally biased region" description="Basic residues" evidence="1">
    <location>
        <begin position="30"/>
        <end position="43"/>
    </location>
</feature>
<keyword evidence="3" id="KW-1185">Reference proteome</keyword>
<dbReference type="EMBL" id="JAFHDT010000010">
    <property type="protein sequence ID" value="KAI7804367.1"/>
    <property type="molecule type" value="Genomic_DNA"/>
</dbReference>
<accession>A0A9W7TXG9</accession>
<evidence type="ECO:0000313" key="2">
    <source>
        <dbReference type="EMBL" id="KAI7804367.1"/>
    </source>
</evidence>
<comment type="caution">
    <text evidence="2">The sequence shown here is derived from an EMBL/GenBank/DDBJ whole genome shotgun (WGS) entry which is preliminary data.</text>
</comment>
<dbReference type="Proteomes" id="UP001059041">
    <property type="component" value="Linkage Group LG10"/>
</dbReference>